<protein>
    <submittedName>
        <fullName evidence="3">YibE/F family protein</fullName>
    </submittedName>
</protein>
<evidence type="ECO:0000313" key="4">
    <source>
        <dbReference type="Proteomes" id="UP000719942"/>
    </source>
</evidence>
<dbReference type="Pfam" id="PF07907">
    <property type="entry name" value="YibE_F"/>
    <property type="match status" value="1"/>
</dbReference>
<keyword evidence="2" id="KW-0812">Transmembrane</keyword>
<sequence>MGTMMNTLILAYVGSSLVTLIIYAASNYPVLQLLNQEEIIVEFLQSLVGSLGMLLTIPFTTFISAMVCTEETARKPLPQNLRKKETFRGSKEAPEDK</sequence>
<name>A0ABS7DLA3_9FIRM</name>
<feature type="transmembrane region" description="Helical" evidence="2">
    <location>
        <begin position="46"/>
        <end position="68"/>
    </location>
</feature>
<gene>
    <name evidence="3" type="ORF">J5W02_04655</name>
</gene>
<dbReference type="EMBL" id="JAGFNZ010000002">
    <property type="protein sequence ID" value="MBW7572095.1"/>
    <property type="molecule type" value="Genomic_DNA"/>
</dbReference>
<keyword evidence="2" id="KW-1133">Transmembrane helix</keyword>
<feature type="transmembrane region" description="Helical" evidence="2">
    <location>
        <begin position="7"/>
        <end position="26"/>
    </location>
</feature>
<evidence type="ECO:0000313" key="3">
    <source>
        <dbReference type="EMBL" id="MBW7572095.1"/>
    </source>
</evidence>
<accession>A0ABS7DLA3</accession>
<evidence type="ECO:0000256" key="1">
    <source>
        <dbReference type="SAM" id="MobiDB-lite"/>
    </source>
</evidence>
<reference evidence="3 4" key="1">
    <citation type="submission" date="2021-03" db="EMBL/GenBank/DDBJ databases">
        <title>Caproiciproducens sp. nov. isolated from feces of cow.</title>
        <authorList>
            <person name="Choi J.-Y."/>
        </authorList>
    </citation>
    <scope>NUCLEOTIDE SEQUENCE [LARGE SCALE GENOMIC DNA]</scope>
    <source>
        <strain evidence="3 4">AGMB10547</strain>
    </source>
</reference>
<dbReference type="PANTHER" id="PTHR41771:SF1">
    <property type="entry name" value="MEMBRANE PROTEIN"/>
    <property type="match status" value="1"/>
</dbReference>
<feature type="region of interest" description="Disordered" evidence="1">
    <location>
        <begin position="78"/>
        <end position="97"/>
    </location>
</feature>
<proteinExistence type="predicted"/>
<keyword evidence="2" id="KW-0472">Membrane</keyword>
<organism evidence="3 4">
    <name type="scientific">Caproiciproducens faecalis</name>
    <dbReference type="NCBI Taxonomy" id="2820301"/>
    <lineage>
        <taxon>Bacteria</taxon>
        <taxon>Bacillati</taxon>
        <taxon>Bacillota</taxon>
        <taxon>Clostridia</taxon>
        <taxon>Eubacteriales</taxon>
        <taxon>Acutalibacteraceae</taxon>
        <taxon>Caproiciproducens</taxon>
    </lineage>
</organism>
<keyword evidence="4" id="KW-1185">Reference proteome</keyword>
<evidence type="ECO:0000256" key="2">
    <source>
        <dbReference type="SAM" id="Phobius"/>
    </source>
</evidence>
<dbReference type="Proteomes" id="UP000719942">
    <property type="component" value="Unassembled WGS sequence"/>
</dbReference>
<comment type="caution">
    <text evidence="3">The sequence shown here is derived from an EMBL/GenBank/DDBJ whole genome shotgun (WGS) entry which is preliminary data.</text>
</comment>
<feature type="compositionally biased region" description="Basic and acidic residues" evidence="1">
    <location>
        <begin position="82"/>
        <end position="97"/>
    </location>
</feature>
<dbReference type="InterPro" id="IPR012507">
    <property type="entry name" value="YibE_F"/>
</dbReference>
<dbReference type="RefSeq" id="WP_219964519.1">
    <property type="nucleotide sequence ID" value="NZ_JAGFNZ010000002.1"/>
</dbReference>
<dbReference type="PANTHER" id="PTHR41771">
    <property type="entry name" value="MEMBRANE PROTEIN-RELATED"/>
    <property type="match status" value="1"/>
</dbReference>